<reference evidence="1" key="1">
    <citation type="submission" date="2018-05" db="EMBL/GenBank/DDBJ databases">
        <authorList>
            <person name="Lanie J.A."/>
            <person name="Ng W.-L."/>
            <person name="Kazmierczak K.M."/>
            <person name="Andrzejewski T.M."/>
            <person name="Davidsen T.M."/>
            <person name="Wayne K.J."/>
            <person name="Tettelin H."/>
            <person name="Glass J.I."/>
            <person name="Rusch D."/>
            <person name="Podicherti R."/>
            <person name="Tsui H.-C.T."/>
            <person name="Winkler M.E."/>
        </authorList>
    </citation>
    <scope>NUCLEOTIDE SEQUENCE</scope>
</reference>
<protein>
    <submittedName>
        <fullName evidence="1">Uncharacterized protein</fullName>
    </submittedName>
</protein>
<proteinExistence type="predicted"/>
<gene>
    <name evidence="1" type="ORF">METZ01_LOCUS488640</name>
</gene>
<dbReference type="AlphaFoldDB" id="A0A383CTW0"/>
<evidence type="ECO:0000313" key="1">
    <source>
        <dbReference type="EMBL" id="SVE35786.1"/>
    </source>
</evidence>
<sequence length="28" mass="3157">MLRKKLLLIVLLIVVDLPVNSYGCEEQG</sequence>
<name>A0A383CTW0_9ZZZZ</name>
<dbReference type="EMBL" id="UINC01211755">
    <property type="protein sequence ID" value="SVE35786.1"/>
    <property type="molecule type" value="Genomic_DNA"/>
</dbReference>
<feature type="non-terminal residue" evidence="1">
    <location>
        <position position="28"/>
    </location>
</feature>
<accession>A0A383CTW0</accession>
<organism evidence="1">
    <name type="scientific">marine metagenome</name>
    <dbReference type="NCBI Taxonomy" id="408172"/>
    <lineage>
        <taxon>unclassified sequences</taxon>
        <taxon>metagenomes</taxon>
        <taxon>ecological metagenomes</taxon>
    </lineage>
</organism>